<dbReference type="InterPro" id="IPR036513">
    <property type="entry name" value="STAS_dom_sf"/>
</dbReference>
<gene>
    <name evidence="2" type="ORF">THIOM_002967</name>
</gene>
<dbReference type="Pfam" id="PF01740">
    <property type="entry name" value="STAS"/>
    <property type="match status" value="1"/>
</dbReference>
<dbReference type="SUPFAM" id="SSF52091">
    <property type="entry name" value="SpoIIaa-like"/>
    <property type="match status" value="1"/>
</dbReference>
<evidence type="ECO:0000313" key="2">
    <source>
        <dbReference type="EMBL" id="OAD21273.1"/>
    </source>
</evidence>
<feature type="domain" description="STAS" evidence="1">
    <location>
        <begin position="1"/>
        <end position="53"/>
    </location>
</feature>
<organism evidence="2 3">
    <name type="scientific">Candidatus Thiomargarita nelsonii</name>
    <dbReference type="NCBI Taxonomy" id="1003181"/>
    <lineage>
        <taxon>Bacteria</taxon>
        <taxon>Pseudomonadati</taxon>
        <taxon>Pseudomonadota</taxon>
        <taxon>Gammaproteobacteria</taxon>
        <taxon>Thiotrichales</taxon>
        <taxon>Thiotrichaceae</taxon>
        <taxon>Thiomargarita</taxon>
    </lineage>
</organism>
<dbReference type="AlphaFoldDB" id="A0A176RZN7"/>
<evidence type="ECO:0000259" key="1">
    <source>
        <dbReference type="PROSITE" id="PS50801"/>
    </source>
</evidence>
<dbReference type="Proteomes" id="UP000076962">
    <property type="component" value="Unassembled WGS sequence"/>
</dbReference>
<dbReference type="PROSITE" id="PS50801">
    <property type="entry name" value="STAS"/>
    <property type="match status" value="1"/>
</dbReference>
<dbReference type="Gene3D" id="3.30.750.24">
    <property type="entry name" value="STAS domain"/>
    <property type="match status" value="1"/>
</dbReference>
<accession>A0A176RZN7</accession>
<reference evidence="2 3" key="1">
    <citation type="submission" date="2016-05" db="EMBL/GenBank/DDBJ databases">
        <title>Single-cell genome of chain-forming Candidatus Thiomargarita nelsonii and comparison to other large sulfur-oxidizing bacteria.</title>
        <authorList>
            <person name="Winkel M."/>
            <person name="Salman V."/>
            <person name="Woyke T."/>
            <person name="Schulz-Vogt H."/>
            <person name="Richter M."/>
            <person name="Flood B."/>
            <person name="Bailey J."/>
            <person name="Amann R."/>
            <person name="Mussmann M."/>
        </authorList>
    </citation>
    <scope>NUCLEOTIDE SEQUENCE [LARGE SCALE GENOMIC DNA]</scope>
    <source>
        <strain evidence="2 3">THI036</strain>
    </source>
</reference>
<dbReference type="CDD" id="cd07042">
    <property type="entry name" value="STAS_SulP_like_sulfate_transporter"/>
    <property type="match status" value="1"/>
</dbReference>
<dbReference type="InterPro" id="IPR002645">
    <property type="entry name" value="STAS_dom"/>
</dbReference>
<proteinExistence type="predicted"/>
<sequence length="80" mass="9354">MIRIDGSLFFGAVSYTSTTLHRMKEKDPTLTHLLIVAKPINFIDVAGAEMLVQEAKYWLESARQWLVFVWTHFQTFQSYE</sequence>
<dbReference type="EMBL" id="LUTY01001752">
    <property type="protein sequence ID" value="OAD21273.1"/>
    <property type="molecule type" value="Genomic_DNA"/>
</dbReference>
<evidence type="ECO:0000313" key="3">
    <source>
        <dbReference type="Proteomes" id="UP000076962"/>
    </source>
</evidence>
<name>A0A176RZN7_9GAMM</name>
<keyword evidence="3" id="KW-1185">Reference proteome</keyword>
<comment type="caution">
    <text evidence="2">The sequence shown here is derived from an EMBL/GenBank/DDBJ whole genome shotgun (WGS) entry which is preliminary data.</text>
</comment>
<protein>
    <submittedName>
        <fullName evidence="2">Sulfate permease family protein</fullName>
    </submittedName>
</protein>